<comment type="caution">
    <text evidence="4">The sequence shown here is derived from an EMBL/GenBank/DDBJ whole genome shotgun (WGS) entry which is preliminary data.</text>
</comment>
<gene>
    <name evidence="4" type="ORF">B1400_0439</name>
</gene>
<dbReference type="EMBL" id="MVOG01000005">
    <property type="protein sequence ID" value="PAU69904.1"/>
    <property type="molecule type" value="Genomic_DNA"/>
</dbReference>
<feature type="compositionally biased region" description="Low complexity" evidence="1">
    <location>
        <begin position="80"/>
        <end position="94"/>
    </location>
</feature>
<evidence type="ECO:0000313" key="4">
    <source>
        <dbReference type="EMBL" id="PAU69904.1"/>
    </source>
</evidence>
<protein>
    <recommendedName>
        <fullName evidence="3">DUF4234 domain-containing protein</fullName>
    </recommendedName>
</protein>
<accession>A0A2A2EL04</accession>
<sequence length="265" mass="28791">MTDNMHPQIPMPALPPRPDDTGAATPQPASPQPTPTYPDTANVTPQPEYPGLSAATPQAQQPYPGYPTYPEQPAQPYGQPPSSAYTSPAASGTSTPPPYGGVDVPPSTPAGGTPPPNGYGPQPIPVTVVQQAPAYKLKTNRGLLKYILLGLITFGIYDIVVMYDVTESTNMVATPHDGRKSTNYLLMFFLFGWLSLGIAWLVWYSNLSDRIGNELQRRGMPREVSMADFWLWGILGSLIIVGPFIYLHKLLKATNLMCEDYNARG</sequence>
<feature type="compositionally biased region" description="Pro residues" evidence="1">
    <location>
        <begin position="106"/>
        <end position="124"/>
    </location>
</feature>
<dbReference type="Proteomes" id="UP000217986">
    <property type="component" value="Unassembled WGS sequence"/>
</dbReference>
<evidence type="ECO:0000313" key="5">
    <source>
        <dbReference type="Proteomes" id="UP000217986"/>
    </source>
</evidence>
<feature type="transmembrane region" description="Helical" evidence="2">
    <location>
        <begin position="183"/>
        <end position="203"/>
    </location>
</feature>
<dbReference type="AlphaFoldDB" id="A0A2A2EL04"/>
<keyword evidence="2" id="KW-0812">Transmembrane</keyword>
<organism evidence="4 5">
    <name type="scientific">Bifidobacterium italicum</name>
    <dbReference type="NCBI Taxonomy" id="1960968"/>
    <lineage>
        <taxon>Bacteria</taxon>
        <taxon>Bacillati</taxon>
        <taxon>Actinomycetota</taxon>
        <taxon>Actinomycetes</taxon>
        <taxon>Bifidobacteriales</taxon>
        <taxon>Bifidobacteriaceae</taxon>
        <taxon>Bifidobacterium</taxon>
    </lineage>
</organism>
<dbReference type="RefSeq" id="WP_235607267.1">
    <property type="nucleotide sequence ID" value="NZ_MVOG01000005.1"/>
</dbReference>
<keyword evidence="5" id="KW-1185">Reference proteome</keyword>
<feature type="region of interest" description="Disordered" evidence="1">
    <location>
        <begin position="1"/>
        <end position="124"/>
    </location>
</feature>
<reference evidence="4 5" key="1">
    <citation type="journal article" date="2017" name="ISME J.">
        <title>Unveiling bifidobacterial biogeography across the mammalian branch of the tree of life.</title>
        <authorList>
            <person name="Milani C."/>
            <person name="Mangifesta M."/>
            <person name="Mancabelli L."/>
            <person name="Lugli G.A."/>
            <person name="James K."/>
            <person name="Duranti S."/>
            <person name="Turroni F."/>
            <person name="Ferrario C."/>
            <person name="Ossiprandi M.C."/>
            <person name="van Sinderen D."/>
            <person name="Ventura M."/>
        </authorList>
    </citation>
    <scope>NUCLEOTIDE SEQUENCE [LARGE SCALE GENOMIC DNA]</scope>
    <source>
        <strain evidence="4 5">70</strain>
    </source>
</reference>
<evidence type="ECO:0000256" key="2">
    <source>
        <dbReference type="SAM" id="Phobius"/>
    </source>
</evidence>
<evidence type="ECO:0000259" key="3">
    <source>
        <dbReference type="Pfam" id="PF14018"/>
    </source>
</evidence>
<keyword evidence="2" id="KW-0472">Membrane</keyword>
<keyword evidence="2" id="KW-1133">Transmembrane helix</keyword>
<name>A0A2A2EL04_9BIFI</name>
<feature type="transmembrane region" description="Helical" evidence="2">
    <location>
        <begin position="224"/>
        <end position="247"/>
    </location>
</feature>
<dbReference type="Pfam" id="PF14018">
    <property type="entry name" value="DUF4234"/>
    <property type="match status" value="1"/>
</dbReference>
<feature type="transmembrane region" description="Helical" evidence="2">
    <location>
        <begin position="143"/>
        <end position="163"/>
    </location>
</feature>
<feature type="domain" description="DUF4234" evidence="3">
    <location>
        <begin position="141"/>
        <end position="212"/>
    </location>
</feature>
<evidence type="ECO:0000256" key="1">
    <source>
        <dbReference type="SAM" id="MobiDB-lite"/>
    </source>
</evidence>
<proteinExistence type="predicted"/>
<dbReference type="InterPro" id="IPR025328">
    <property type="entry name" value="DUF4234"/>
</dbReference>